<dbReference type="RefSeq" id="WP_184945732.1">
    <property type="nucleotide sequence ID" value="NZ_BAAAWZ010000001.1"/>
</dbReference>
<keyword evidence="3" id="KW-1185">Reference proteome</keyword>
<organism evidence="2 3">
    <name type="scientific">Planomonospora venezuelensis</name>
    <dbReference type="NCBI Taxonomy" id="1999"/>
    <lineage>
        <taxon>Bacteria</taxon>
        <taxon>Bacillati</taxon>
        <taxon>Actinomycetota</taxon>
        <taxon>Actinomycetes</taxon>
        <taxon>Streptosporangiales</taxon>
        <taxon>Streptosporangiaceae</taxon>
        <taxon>Planomonospora</taxon>
    </lineage>
</organism>
<comment type="caution">
    <text evidence="2">The sequence shown here is derived from an EMBL/GenBank/DDBJ whole genome shotgun (WGS) entry which is preliminary data.</text>
</comment>
<evidence type="ECO:0000313" key="2">
    <source>
        <dbReference type="EMBL" id="MBB5965985.1"/>
    </source>
</evidence>
<keyword evidence="1" id="KW-0812">Transmembrane</keyword>
<dbReference type="Proteomes" id="UP000562352">
    <property type="component" value="Unassembled WGS sequence"/>
</dbReference>
<evidence type="ECO:0000313" key="3">
    <source>
        <dbReference type="Proteomes" id="UP000562352"/>
    </source>
</evidence>
<gene>
    <name evidence="2" type="ORF">FHS22_005276</name>
</gene>
<proteinExistence type="predicted"/>
<reference evidence="2 3" key="1">
    <citation type="submission" date="2020-08" db="EMBL/GenBank/DDBJ databases">
        <title>Genomic Encyclopedia of Type Strains, Phase III (KMG-III): the genomes of soil and plant-associated and newly described type strains.</title>
        <authorList>
            <person name="Whitman W."/>
        </authorList>
    </citation>
    <scope>NUCLEOTIDE SEQUENCE [LARGE SCALE GENOMIC DNA]</scope>
    <source>
        <strain evidence="2 3">CECT 3303</strain>
    </source>
</reference>
<sequence>MTGTKFRNSRLTGVGVLALGSSVGSWIVHPAFGAVLACAETALGMAVIMAGLFGSDRVSERAFRLLRWVANRPEPLKAPRR</sequence>
<accession>A0A841DCZ7</accession>
<name>A0A841DCZ7_PLAVE</name>
<dbReference type="EMBL" id="JACHJJ010000020">
    <property type="protein sequence ID" value="MBB5965985.1"/>
    <property type="molecule type" value="Genomic_DNA"/>
</dbReference>
<protein>
    <submittedName>
        <fullName evidence="2">Uncharacterized protein</fullName>
    </submittedName>
</protein>
<dbReference type="AlphaFoldDB" id="A0A841DCZ7"/>
<keyword evidence="1" id="KW-1133">Transmembrane helix</keyword>
<evidence type="ECO:0000256" key="1">
    <source>
        <dbReference type="SAM" id="Phobius"/>
    </source>
</evidence>
<keyword evidence="1" id="KW-0472">Membrane</keyword>
<feature type="transmembrane region" description="Helical" evidence="1">
    <location>
        <begin position="34"/>
        <end position="54"/>
    </location>
</feature>